<name>A0ABR1AUU2_POLSC</name>
<sequence length="68" mass="7258">MVGPVECGTSSGRSGTILETVKEKASPPTPTPRPCHPEPVTPPPSPIVLASHRKLDERKKKSFNACKP</sequence>
<evidence type="ECO:0000313" key="2">
    <source>
        <dbReference type="EMBL" id="KAK6627715.1"/>
    </source>
</evidence>
<evidence type="ECO:0000256" key="1">
    <source>
        <dbReference type="SAM" id="MobiDB-lite"/>
    </source>
</evidence>
<dbReference type="EMBL" id="JAWJWF010000045">
    <property type="protein sequence ID" value="KAK6627715.1"/>
    <property type="molecule type" value="Genomic_DNA"/>
</dbReference>
<keyword evidence="3" id="KW-1185">Reference proteome</keyword>
<evidence type="ECO:0000313" key="3">
    <source>
        <dbReference type="Proteomes" id="UP001359485"/>
    </source>
</evidence>
<comment type="caution">
    <text evidence="2">The sequence shown here is derived from an EMBL/GenBank/DDBJ whole genome shotgun (WGS) entry which is preliminary data.</text>
</comment>
<feature type="compositionally biased region" description="Pro residues" evidence="1">
    <location>
        <begin position="27"/>
        <end position="46"/>
    </location>
</feature>
<gene>
    <name evidence="2" type="ORF">RUM44_010194</name>
</gene>
<proteinExistence type="predicted"/>
<organism evidence="2 3">
    <name type="scientific">Polyplax serrata</name>
    <name type="common">Common mouse louse</name>
    <dbReference type="NCBI Taxonomy" id="468196"/>
    <lineage>
        <taxon>Eukaryota</taxon>
        <taxon>Metazoa</taxon>
        <taxon>Ecdysozoa</taxon>
        <taxon>Arthropoda</taxon>
        <taxon>Hexapoda</taxon>
        <taxon>Insecta</taxon>
        <taxon>Pterygota</taxon>
        <taxon>Neoptera</taxon>
        <taxon>Paraneoptera</taxon>
        <taxon>Psocodea</taxon>
        <taxon>Troctomorpha</taxon>
        <taxon>Phthiraptera</taxon>
        <taxon>Anoplura</taxon>
        <taxon>Polyplacidae</taxon>
        <taxon>Polyplax</taxon>
    </lineage>
</organism>
<accession>A0ABR1AUU2</accession>
<reference evidence="2 3" key="1">
    <citation type="submission" date="2023-09" db="EMBL/GenBank/DDBJ databases">
        <title>Genomes of two closely related lineages of the louse Polyplax serrata with different host specificities.</title>
        <authorList>
            <person name="Martinu J."/>
            <person name="Tarabai H."/>
            <person name="Stefka J."/>
            <person name="Hypsa V."/>
        </authorList>
    </citation>
    <scope>NUCLEOTIDE SEQUENCE [LARGE SCALE GENOMIC DNA]</scope>
    <source>
        <strain evidence="2">98ZLc_SE</strain>
    </source>
</reference>
<dbReference type="Proteomes" id="UP001359485">
    <property type="component" value="Unassembled WGS sequence"/>
</dbReference>
<feature type="region of interest" description="Disordered" evidence="1">
    <location>
        <begin position="1"/>
        <end position="47"/>
    </location>
</feature>
<protein>
    <submittedName>
        <fullName evidence="2">Uncharacterized protein</fullName>
    </submittedName>
</protein>